<keyword evidence="2" id="KW-1185">Reference proteome</keyword>
<reference evidence="1 2" key="1">
    <citation type="journal article" date="2024" name="BMC Genomics">
        <title>De novo assembly and annotation of Popillia japonica's genome with initial clues to its potential as an invasive pest.</title>
        <authorList>
            <person name="Cucini C."/>
            <person name="Boschi S."/>
            <person name="Funari R."/>
            <person name="Cardaioli E."/>
            <person name="Iannotti N."/>
            <person name="Marturano G."/>
            <person name="Paoli F."/>
            <person name="Bruttini M."/>
            <person name="Carapelli A."/>
            <person name="Frati F."/>
            <person name="Nardi F."/>
        </authorList>
    </citation>
    <scope>NUCLEOTIDE SEQUENCE [LARGE SCALE GENOMIC DNA]</scope>
    <source>
        <strain evidence="1">DMR45628</strain>
    </source>
</reference>
<evidence type="ECO:0000313" key="1">
    <source>
        <dbReference type="EMBL" id="KAK9720362.1"/>
    </source>
</evidence>
<organism evidence="1 2">
    <name type="scientific">Popillia japonica</name>
    <name type="common">Japanese beetle</name>
    <dbReference type="NCBI Taxonomy" id="7064"/>
    <lineage>
        <taxon>Eukaryota</taxon>
        <taxon>Metazoa</taxon>
        <taxon>Ecdysozoa</taxon>
        <taxon>Arthropoda</taxon>
        <taxon>Hexapoda</taxon>
        <taxon>Insecta</taxon>
        <taxon>Pterygota</taxon>
        <taxon>Neoptera</taxon>
        <taxon>Endopterygota</taxon>
        <taxon>Coleoptera</taxon>
        <taxon>Polyphaga</taxon>
        <taxon>Scarabaeiformia</taxon>
        <taxon>Scarabaeidae</taxon>
        <taxon>Rutelinae</taxon>
        <taxon>Popillia</taxon>
    </lineage>
</organism>
<accession>A0AAW1KMK6</accession>
<dbReference type="AlphaFoldDB" id="A0AAW1KMK6"/>
<protein>
    <submittedName>
        <fullName evidence="1">Uncharacterized protein</fullName>
    </submittedName>
</protein>
<name>A0AAW1KMK6_POPJA</name>
<comment type="caution">
    <text evidence="1">The sequence shown here is derived from an EMBL/GenBank/DDBJ whole genome shotgun (WGS) entry which is preliminary data.</text>
</comment>
<proteinExistence type="predicted"/>
<evidence type="ECO:0000313" key="2">
    <source>
        <dbReference type="Proteomes" id="UP001458880"/>
    </source>
</evidence>
<dbReference type="EMBL" id="JASPKY010000211">
    <property type="protein sequence ID" value="KAK9720362.1"/>
    <property type="molecule type" value="Genomic_DNA"/>
</dbReference>
<dbReference type="Proteomes" id="UP001458880">
    <property type="component" value="Unassembled WGS sequence"/>
</dbReference>
<sequence>MLLFRMQLQVSDCLWCSSTYRKHKSYFSNQVFIFLYDTTLNFPLILDVKRHLKKTFCTVVVPPSEMSRSEKGSRRFLSQLIGKDFQLTVFYNSTSSNTLAFDS</sequence>
<gene>
    <name evidence="1" type="ORF">QE152_g22117</name>
</gene>